<evidence type="ECO:0000313" key="4">
    <source>
        <dbReference type="Proteomes" id="UP000005237"/>
    </source>
</evidence>
<accession>A0A8R1J1S5</accession>
<protein>
    <submittedName>
        <fullName evidence="3">Uncharacterized protein</fullName>
    </submittedName>
</protein>
<feature type="region of interest" description="Disordered" evidence="1">
    <location>
        <begin position="138"/>
        <end position="171"/>
    </location>
</feature>
<feature type="region of interest" description="Disordered" evidence="1">
    <location>
        <begin position="237"/>
        <end position="263"/>
    </location>
</feature>
<evidence type="ECO:0000256" key="1">
    <source>
        <dbReference type="SAM" id="MobiDB-lite"/>
    </source>
</evidence>
<reference evidence="3" key="2">
    <citation type="submission" date="2022-06" db="UniProtKB">
        <authorList>
            <consortium name="EnsemblMetazoa"/>
        </authorList>
    </citation>
    <scope>IDENTIFICATION</scope>
    <source>
        <strain evidence="3">DF5081</strain>
    </source>
</reference>
<keyword evidence="4" id="KW-1185">Reference proteome</keyword>
<evidence type="ECO:0000256" key="2">
    <source>
        <dbReference type="SAM" id="SignalP"/>
    </source>
</evidence>
<feature type="signal peptide" evidence="2">
    <location>
        <begin position="1"/>
        <end position="17"/>
    </location>
</feature>
<evidence type="ECO:0000313" key="3">
    <source>
        <dbReference type="EnsemblMetazoa" id="CJA41736.1"/>
    </source>
</evidence>
<dbReference type="EnsemblMetazoa" id="CJA41736.1">
    <property type="protein sequence ID" value="CJA41736.1"/>
    <property type="gene ID" value="WBGene00217584"/>
</dbReference>
<feature type="chain" id="PRO_5035824989" evidence="2">
    <location>
        <begin position="18"/>
        <end position="263"/>
    </location>
</feature>
<feature type="compositionally biased region" description="Polar residues" evidence="1">
    <location>
        <begin position="151"/>
        <end position="163"/>
    </location>
</feature>
<name>A0A8R1J1S5_CAEJA</name>
<organism evidence="3 4">
    <name type="scientific">Caenorhabditis japonica</name>
    <dbReference type="NCBI Taxonomy" id="281687"/>
    <lineage>
        <taxon>Eukaryota</taxon>
        <taxon>Metazoa</taxon>
        <taxon>Ecdysozoa</taxon>
        <taxon>Nematoda</taxon>
        <taxon>Chromadorea</taxon>
        <taxon>Rhabditida</taxon>
        <taxon>Rhabditina</taxon>
        <taxon>Rhabditomorpha</taxon>
        <taxon>Rhabditoidea</taxon>
        <taxon>Rhabditidae</taxon>
        <taxon>Peloderinae</taxon>
        <taxon>Caenorhabditis</taxon>
    </lineage>
</organism>
<dbReference type="Proteomes" id="UP000005237">
    <property type="component" value="Unassembled WGS sequence"/>
</dbReference>
<feature type="compositionally biased region" description="Low complexity" evidence="1">
    <location>
        <begin position="141"/>
        <end position="150"/>
    </location>
</feature>
<reference evidence="4" key="1">
    <citation type="submission" date="2010-08" db="EMBL/GenBank/DDBJ databases">
        <authorList>
            <consortium name="Caenorhabditis japonica Sequencing Consortium"/>
            <person name="Wilson R.K."/>
        </authorList>
    </citation>
    <scope>NUCLEOTIDE SEQUENCE [LARGE SCALE GENOMIC DNA]</scope>
    <source>
        <strain evidence="4">DF5081</strain>
    </source>
</reference>
<proteinExistence type="predicted"/>
<keyword evidence="2" id="KW-0732">Signal</keyword>
<dbReference type="AlphaFoldDB" id="A0A8R1J1S5"/>
<sequence>MLHAFLFIFLCTHIVIKKIKQKLWKFKIIIFKNQAPFSHHHHHRQCNFDFLPKVFHFSKRFIGAIRENIAQIGTFSSSAEYEEELSIERAREDEQREHINLSEIFGEHRNQPVALTETSLHSFEGVLNQNFELKPLPVPSSPSNSFHLSSEMSGNDSNPPNETAQKAQKARKKWKEHSLYRSEEMKLYQMILVKEAAFECVAEIGKRGNVQFVDHKDEEAKARLERSATTDDVELFSKSFGRGGMPKEDMPLTPLLQSDDNAW</sequence>